<keyword evidence="5 9" id="KW-0822">Tryptophan biosynthesis</keyword>
<dbReference type="Proteomes" id="UP001211044">
    <property type="component" value="Chromosome"/>
</dbReference>
<feature type="binding site" evidence="9">
    <location>
        <position position="91"/>
    </location>
    <ligand>
        <name>5-phospho-alpha-D-ribose 1-diphosphate</name>
        <dbReference type="ChEBI" id="CHEBI:58017"/>
    </ligand>
</feature>
<gene>
    <name evidence="9 12" type="primary">trpD</name>
    <name evidence="12" type="ORF">PIG85_05280</name>
</gene>
<evidence type="ECO:0000313" key="12">
    <source>
        <dbReference type="EMBL" id="WCE47061.1"/>
    </source>
</evidence>
<reference evidence="12" key="1">
    <citation type="submission" date="2023-01" db="EMBL/GenBank/DDBJ databases">
        <title>Comparative Genomic Analysis of the Clinically-Derived Winkia Strain NY0527 Provides Evidence into the Taxonomic Reassignment of Winkia neuii and Characterizes Their Virulence Traits.</title>
        <authorList>
            <person name="Cai X."/>
            <person name="Peng Y."/>
            <person name="Li M."/>
            <person name="Qiu Y."/>
            <person name="Wang Y."/>
            <person name="Xu L."/>
            <person name="Hou Q."/>
        </authorList>
    </citation>
    <scope>NUCLEOTIDE SEQUENCE</scope>
    <source>
        <strain evidence="12">NY0527</strain>
    </source>
</reference>
<evidence type="ECO:0000259" key="11">
    <source>
        <dbReference type="Pfam" id="PF02885"/>
    </source>
</evidence>
<proteinExistence type="inferred from homology"/>
<feature type="binding site" evidence="9">
    <location>
        <position position="114"/>
    </location>
    <ligand>
        <name>anthranilate</name>
        <dbReference type="ChEBI" id="CHEBI:16567"/>
        <label>1</label>
    </ligand>
</feature>
<name>A0AB38XSH0_9ACTO</name>
<feature type="binding site" evidence="9">
    <location>
        <position position="228"/>
    </location>
    <ligand>
        <name>Mg(2+)</name>
        <dbReference type="ChEBI" id="CHEBI:18420"/>
        <label>2</label>
    </ligand>
</feature>
<accession>A0AB38XSH0</accession>
<evidence type="ECO:0000256" key="4">
    <source>
        <dbReference type="ARBA" id="ARBA00022679"/>
    </source>
</evidence>
<dbReference type="Pfam" id="PF02885">
    <property type="entry name" value="Glycos_trans_3N"/>
    <property type="match status" value="1"/>
</dbReference>
<evidence type="ECO:0000259" key="10">
    <source>
        <dbReference type="Pfam" id="PF00591"/>
    </source>
</evidence>
<feature type="binding site" evidence="9">
    <location>
        <position position="229"/>
    </location>
    <ligand>
        <name>Mg(2+)</name>
        <dbReference type="ChEBI" id="CHEBI:18420"/>
        <label>1</label>
    </ligand>
</feature>
<dbReference type="PANTHER" id="PTHR43285:SF2">
    <property type="entry name" value="ANTHRANILATE PHOSPHORIBOSYLTRANSFERASE"/>
    <property type="match status" value="1"/>
</dbReference>
<comment type="subunit">
    <text evidence="9">Homodimer.</text>
</comment>
<dbReference type="GO" id="GO:0000287">
    <property type="term" value="F:magnesium ion binding"/>
    <property type="evidence" value="ECO:0007669"/>
    <property type="project" value="UniProtKB-UniRule"/>
</dbReference>
<dbReference type="FunFam" id="3.40.1030.10:FF:000002">
    <property type="entry name" value="Anthranilate phosphoribosyltransferase"/>
    <property type="match status" value="1"/>
</dbReference>
<dbReference type="GO" id="GO:0005829">
    <property type="term" value="C:cytosol"/>
    <property type="evidence" value="ECO:0007669"/>
    <property type="project" value="TreeGrafter"/>
</dbReference>
<dbReference type="NCBIfam" id="TIGR01245">
    <property type="entry name" value="trpD"/>
    <property type="match status" value="1"/>
</dbReference>
<dbReference type="HAMAP" id="MF_00211">
    <property type="entry name" value="TrpD"/>
    <property type="match status" value="1"/>
</dbReference>
<feature type="binding site" evidence="9">
    <location>
        <position position="95"/>
    </location>
    <ligand>
        <name>Mg(2+)</name>
        <dbReference type="ChEBI" id="CHEBI:18420"/>
        <label>1</label>
    </ligand>
</feature>
<dbReference type="InterPro" id="IPR000312">
    <property type="entry name" value="Glycosyl_Trfase_fam3"/>
</dbReference>
<dbReference type="Gene3D" id="1.20.970.10">
    <property type="entry name" value="Transferase, Pyrimidine Nucleoside Phosphorylase, Chain C"/>
    <property type="match status" value="1"/>
</dbReference>
<dbReference type="Pfam" id="PF00591">
    <property type="entry name" value="Glycos_transf_3"/>
    <property type="match status" value="1"/>
</dbReference>
<feature type="binding site" evidence="9">
    <location>
        <begin position="111"/>
        <end position="119"/>
    </location>
    <ligand>
        <name>5-phospho-alpha-D-ribose 1-diphosphate</name>
        <dbReference type="ChEBI" id="CHEBI:58017"/>
    </ligand>
</feature>
<dbReference type="InterPro" id="IPR035902">
    <property type="entry name" value="Nuc_phospho_transferase"/>
</dbReference>
<comment type="function">
    <text evidence="9">Catalyzes the transfer of the phosphoribosyl group of 5-phosphorylribose-1-pyrophosphate (PRPP) to anthranilate to yield N-(5'-phosphoribosyl)-anthranilate (PRA).</text>
</comment>
<comment type="cofactor">
    <cofactor evidence="9">
        <name>Mg(2+)</name>
        <dbReference type="ChEBI" id="CHEBI:18420"/>
    </cofactor>
    <text evidence="9">Binds 2 magnesium ions per monomer.</text>
</comment>
<dbReference type="InterPro" id="IPR017459">
    <property type="entry name" value="Glycosyl_Trfase_fam3_N_dom"/>
</dbReference>
<dbReference type="InterPro" id="IPR036320">
    <property type="entry name" value="Glycosyl_Trfase_fam3_N_dom_sf"/>
</dbReference>
<comment type="similarity">
    <text evidence="9">Belongs to the anthranilate phosphoribosyltransferase family.</text>
</comment>
<evidence type="ECO:0000256" key="3">
    <source>
        <dbReference type="ARBA" id="ARBA00022676"/>
    </source>
</evidence>
<dbReference type="AlphaFoldDB" id="A0AB38XSH0"/>
<keyword evidence="9" id="KW-0479">Metal-binding</keyword>
<evidence type="ECO:0000256" key="8">
    <source>
        <dbReference type="ARBA" id="ARBA00061188"/>
    </source>
</evidence>
<comment type="caution">
    <text evidence="9">Lacks conserved residue(s) required for the propagation of feature annotation.</text>
</comment>
<evidence type="ECO:0000313" key="13">
    <source>
        <dbReference type="Proteomes" id="UP001211044"/>
    </source>
</evidence>
<feature type="binding site" evidence="9">
    <location>
        <begin position="86"/>
        <end position="87"/>
    </location>
    <ligand>
        <name>5-phospho-alpha-D-ribose 1-diphosphate</name>
        <dbReference type="ChEBI" id="CHEBI:58017"/>
    </ligand>
</feature>
<dbReference type="PANTHER" id="PTHR43285">
    <property type="entry name" value="ANTHRANILATE PHOSPHORIBOSYLTRANSFERASE"/>
    <property type="match status" value="1"/>
</dbReference>
<dbReference type="InterPro" id="IPR005940">
    <property type="entry name" value="Anthranilate_Pribosyl_Tfrase"/>
</dbReference>
<dbReference type="RefSeq" id="WP_048707301.1">
    <property type="nucleotide sequence ID" value="NZ_CP116394.1"/>
</dbReference>
<keyword evidence="4 9" id="KW-0808">Transferase</keyword>
<dbReference type="GO" id="GO:0004048">
    <property type="term" value="F:anthranilate phosphoribosyltransferase activity"/>
    <property type="evidence" value="ECO:0007669"/>
    <property type="project" value="UniProtKB-UniRule"/>
</dbReference>
<feature type="binding site" evidence="9">
    <location>
        <position position="83"/>
    </location>
    <ligand>
        <name>5-phospho-alpha-D-ribose 1-diphosphate</name>
        <dbReference type="ChEBI" id="CHEBI:58017"/>
    </ligand>
</feature>
<dbReference type="GO" id="GO:0000162">
    <property type="term" value="P:L-tryptophan biosynthetic process"/>
    <property type="evidence" value="ECO:0007669"/>
    <property type="project" value="UniProtKB-UniRule"/>
</dbReference>
<keyword evidence="3 9" id="KW-0328">Glycosyltransferase</keyword>
<dbReference type="EMBL" id="CP116394">
    <property type="protein sequence ID" value="WCE47061.1"/>
    <property type="molecule type" value="Genomic_DNA"/>
</dbReference>
<dbReference type="KEGG" id="wne:PIG85_05280"/>
<comment type="similarity">
    <text evidence="8">In the C-terminal section; belongs to the anthranilate phosphoribosyltransferase family.</text>
</comment>
<organism evidence="12 13">
    <name type="scientific">Winkia neuii subsp. anitrata</name>
    <dbReference type="NCBI Taxonomy" id="29318"/>
    <lineage>
        <taxon>Bacteria</taxon>
        <taxon>Bacillati</taxon>
        <taxon>Actinomycetota</taxon>
        <taxon>Actinomycetes</taxon>
        <taxon>Actinomycetales</taxon>
        <taxon>Actinomycetaceae</taxon>
        <taxon>Winkia</taxon>
    </lineage>
</organism>
<evidence type="ECO:0000256" key="2">
    <source>
        <dbReference type="ARBA" id="ARBA00022605"/>
    </source>
</evidence>
<dbReference type="SUPFAM" id="SSF47648">
    <property type="entry name" value="Nucleoside phosphorylase/phosphoribosyltransferase N-terminal domain"/>
    <property type="match status" value="1"/>
</dbReference>
<protein>
    <recommendedName>
        <fullName evidence="9">Anthranilate phosphoribosyltransferase</fullName>
        <ecNumber evidence="9">2.4.2.18</ecNumber>
    </recommendedName>
</protein>
<dbReference type="EC" id="2.4.2.18" evidence="9"/>
<feature type="binding site" evidence="9">
    <location>
        <position position="169"/>
    </location>
    <ligand>
        <name>anthranilate</name>
        <dbReference type="ChEBI" id="CHEBI:16567"/>
        <label>2</label>
    </ligand>
</feature>
<evidence type="ECO:0000256" key="1">
    <source>
        <dbReference type="ARBA" id="ARBA00004907"/>
    </source>
</evidence>
<feature type="binding site" evidence="9">
    <location>
        <position position="229"/>
    </location>
    <ligand>
        <name>Mg(2+)</name>
        <dbReference type="ChEBI" id="CHEBI:18420"/>
        <label>2</label>
    </ligand>
</feature>
<evidence type="ECO:0000256" key="6">
    <source>
        <dbReference type="ARBA" id="ARBA00023141"/>
    </source>
</evidence>
<feature type="binding site" evidence="9">
    <location>
        <begin position="93"/>
        <end position="96"/>
    </location>
    <ligand>
        <name>5-phospho-alpha-D-ribose 1-diphosphate</name>
        <dbReference type="ChEBI" id="CHEBI:58017"/>
    </ligand>
</feature>
<feature type="binding site" evidence="9">
    <location>
        <position position="123"/>
    </location>
    <ligand>
        <name>5-phospho-alpha-D-ribose 1-diphosphate</name>
        <dbReference type="ChEBI" id="CHEBI:58017"/>
    </ligand>
</feature>
<evidence type="ECO:0000256" key="9">
    <source>
        <dbReference type="HAMAP-Rule" id="MF_00211"/>
    </source>
</evidence>
<keyword evidence="2 9" id="KW-0028">Amino-acid biosynthesis</keyword>
<comment type="catalytic activity">
    <reaction evidence="7 9">
        <text>N-(5-phospho-beta-D-ribosyl)anthranilate + diphosphate = 5-phospho-alpha-D-ribose 1-diphosphate + anthranilate</text>
        <dbReference type="Rhea" id="RHEA:11768"/>
        <dbReference type="ChEBI" id="CHEBI:16567"/>
        <dbReference type="ChEBI" id="CHEBI:18277"/>
        <dbReference type="ChEBI" id="CHEBI:33019"/>
        <dbReference type="ChEBI" id="CHEBI:58017"/>
        <dbReference type="EC" id="2.4.2.18"/>
    </reaction>
</comment>
<dbReference type="Gene3D" id="3.40.1030.10">
    <property type="entry name" value="Nucleoside phosphorylase/phosphoribosyltransferase catalytic domain"/>
    <property type="match status" value="1"/>
</dbReference>
<feature type="domain" description="Glycosyl transferase family 3" evidence="10">
    <location>
        <begin position="77"/>
        <end position="335"/>
    </location>
</feature>
<dbReference type="SUPFAM" id="SSF52418">
    <property type="entry name" value="Nucleoside phosphorylase/phosphoribosyltransferase catalytic domain"/>
    <property type="match status" value="1"/>
</dbReference>
<evidence type="ECO:0000256" key="5">
    <source>
        <dbReference type="ARBA" id="ARBA00022822"/>
    </source>
</evidence>
<feature type="domain" description="Glycosyl transferase family 3 N-terminal" evidence="11">
    <location>
        <begin position="8"/>
        <end position="69"/>
    </location>
</feature>
<evidence type="ECO:0000256" key="7">
    <source>
        <dbReference type="ARBA" id="ARBA00052328"/>
    </source>
</evidence>
<keyword evidence="9" id="KW-0460">Magnesium</keyword>
<keyword evidence="6 9" id="KW-0057">Aromatic amino acid biosynthesis</keyword>
<comment type="pathway">
    <text evidence="1 9">Amino-acid biosynthesis; L-tryptophan biosynthesis; L-tryptophan from chorismate: step 2/5.</text>
</comment>
<feature type="binding site" evidence="9">
    <location>
        <position position="83"/>
    </location>
    <ligand>
        <name>anthranilate</name>
        <dbReference type="ChEBI" id="CHEBI:16567"/>
        <label>1</label>
    </ligand>
</feature>
<sequence>MNELKWPEILATTVAGKDLTYEQANSVMDQVMTGEAGDARLAGFLTALAAKGATVEEIRGLADSMQSHAVALDVPTNVLDIVGTGGDQAHTVNISTMASLVIAAAGVPLVKHGNRASTSSCGAADVIEALGVNLNLNPKQVAEVFKKIGITFCFANLFHPSMRFAAPVRKMLGIPTAFNVLGPLTNPAAPEACAVGVASEKNAPLVAGVFAARGMRGLVFRGINRGLDELSAIEPNQIWDIRDGKVEYSEVDATTQLGLQQASLEDLRGGDPAHNAKVFHQIMDGQEGPIQDAVLLNAAGGIVAYGLNEQVSQGDLVDRLKAGLQIARQTLESGKPAELLEKWIELTK</sequence>